<dbReference type="InterPro" id="IPR050164">
    <property type="entry name" value="Peptidase_C19"/>
</dbReference>
<dbReference type="PANTHER" id="PTHR24006">
    <property type="entry name" value="UBIQUITIN CARBOXYL-TERMINAL HYDROLASE"/>
    <property type="match status" value="1"/>
</dbReference>
<keyword evidence="6" id="KW-0378">Hydrolase</keyword>
<proteinExistence type="inferred from homology"/>
<dbReference type="GeneID" id="54345829"/>
<dbReference type="Pfam" id="PF00443">
    <property type="entry name" value="UCH"/>
    <property type="match status" value="1"/>
</dbReference>
<dbReference type="InterPro" id="IPR001394">
    <property type="entry name" value="Peptidase_C19_UCH"/>
</dbReference>
<name>A0A6A5RIA1_9PLEO</name>
<evidence type="ECO:0000256" key="4">
    <source>
        <dbReference type="ARBA" id="ARBA00022670"/>
    </source>
</evidence>
<dbReference type="GO" id="GO:0004843">
    <property type="term" value="F:cysteine-type deubiquitinase activity"/>
    <property type="evidence" value="ECO:0007669"/>
    <property type="project" value="UniProtKB-EC"/>
</dbReference>
<dbReference type="AlphaFoldDB" id="A0A6A5RIA1"/>
<comment type="catalytic activity">
    <reaction evidence="1">
        <text>Thiol-dependent hydrolysis of ester, thioester, amide, peptide and isopeptide bonds formed by the C-terminal Gly of ubiquitin (a 76-residue protein attached to proteins as an intracellular targeting signal).</text>
        <dbReference type="EC" id="3.4.19.12"/>
    </reaction>
</comment>
<evidence type="ECO:0000313" key="9">
    <source>
        <dbReference type="EMBL" id="KAF1926818.1"/>
    </source>
</evidence>
<evidence type="ECO:0000256" key="2">
    <source>
        <dbReference type="ARBA" id="ARBA00009085"/>
    </source>
</evidence>
<keyword evidence="5" id="KW-0833">Ubl conjugation pathway</keyword>
<evidence type="ECO:0000259" key="8">
    <source>
        <dbReference type="PROSITE" id="PS50235"/>
    </source>
</evidence>
<dbReference type="PROSITE" id="PS50235">
    <property type="entry name" value="USP_3"/>
    <property type="match status" value="1"/>
</dbReference>
<keyword evidence="4" id="KW-0645">Protease</keyword>
<dbReference type="PANTHER" id="PTHR24006:SF758">
    <property type="entry name" value="UBIQUITIN CARBOXYL-TERMINAL HYDROLASE 36"/>
    <property type="match status" value="1"/>
</dbReference>
<dbReference type="GO" id="GO:0005634">
    <property type="term" value="C:nucleus"/>
    <property type="evidence" value="ECO:0007669"/>
    <property type="project" value="TreeGrafter"/>
</dbReference>
<evidence type="ECO:0000256" key="1">
    <source>
        <dbReference type="ARBA" id="ARBA00000707"/>
    </source>
</evidence>
<evidence type="ECO:0000256" key="7">
    <source>
        <dbReference type="ARBA" id="ARBA00022807"/>
    </source>
</evidence>
<keyword evidence="7" id="KW-0788">Thiol protease</keyword>
<organism evidence="9 10">
    <name type="scientific">Didymella exigua CBS 183.55</name>
    <dbReference type="NCBI Taxonomy" id="1150837"/>
    <lineage>
        <taxon>Eukaryota</taxon>
        <taxon>Fungi</taxon>
        <taxon>Dikarya</taxon>
        <taxon>Ascomycota</taxon>
        <taxon>Pezizomycotina</taxon>
        <taxon>Dothideomycetes</taxon>
        <taxon>Pleosporomycetidae</taxon>
        <taxon>Pleosporales</taxon>
        <taxon>Pleosporineae</taxon>
        <taxon>Didymellaceae</taxon>
        <taxon>Didymella</taxon>
    </lineage>
</organism>
<dbReference type="OrthoDB" id="289038at2759"/>
<evidence type="ECO:0000256" key="3">
    <source>
        <dbReference type="ARBA" id="ARBA00012759"/>
    </source>
</evidence>
<keyword evidence="10" id="KW-1185">Reference proteome</keyword>
<sequence>MVVHFQRRGKPDARYSLRGNPPRAAIILHRTARQRAKDTAAARIACSWPITRVNKTSRGLDNRGNDCFRNSALQALMHGPRFLNWILSHNSRLKDGTRQFRCQKPLATQSRIERAAMSKDYVPVRGAKSLSNCPACAMKNLVEVYWGKHQMESDDEPRSLNSRTPPFLPLIQVDALLSRFTPQAGMDGQQQDPEEFQSRFLQACLESVDYDLPQNLDWRRQFDALFDIDINLALRCQCGAPRPPAPHAASDEGGMDGLRGLDVLPSGQTDSVKASLRRKFTPENIGALKCATCNHRRQVIKTLKIEAAPELLRLKLSVVNSDGSPNHNVISINKHLDLTEHLMPQPGHVAPLKYRLSSVLYHGGGSNSGGHWHASVHGPKYAYEVNDDQVVKLTPKKLSWENSHQQMRAVVLMYCRVHQKAP</sequence>
<dbReference type="Proteomes" id="UP000800082">
    <property type="component" value="Unassembled WGS sequence"/>
</dbReference>
<dbReference type="GO" id="GO:0016579">
    <property type="term" value="P:protein deubiquitination"/>
    <property type="evidence" value="ECO:0007669"/>
    <property type="project" value="InterPro"/>
</dbReference>
<evidence type="ECO:0000313" key="10">
    <source>
        <dbReference type="Proteomes" id="UP000800082"/>
    </source>
</evidence>
<dbReference type="SUPFAM" id="SSF54001">
    <property type="entry name" value="Cysteine proteinases"/>
    <property type="match status" value="1"/>
</dbReference>
<dbReference type="InterPro" id="IPR028889">
    <property type="entry name" value="USP"/>
</dbReference>
<comment type="similarity">
    <text evidence="2">Belongs to the peptidase C19 family.</text>
</comment>
<dbReference type="EC" id="3.4.19.12" evidence="3"/>
<evidence type="ECO:0000256" key="5">
    <source>
        <dbReference type="ARBA" id="ARBA00022786"/>
    </source>
</evidence>
<dbReference type="InterPro" id="IPR038765">
    <property type="entry name" value="Papain-like_cys_pep_sf"/>
</dbReference>
<protein>
    <recommendedName>
        <fullName evidence="3">ubiquitinyl hydrolase 1</fullName>
        <ecNumber evidence="3">3.4.19.12</ecNumber>
    </recommendedName>
</protein>
<gene>
    <name evidence="9" type="ORF">M421DRAFT_207536</name>
</gene>
<dbReference type="Gene3D" id="3.90.70.10">
    <property type="entry name" value="Cysteine proteinases"/>
    <property type="match status" value="1"/>
</dbReference>
<accession>A0A6A5RIA1</accession>
<dbReference type="GO" id="GO:0005829">
    <property type="term" value="C:cytosol"/>
    <property type="evidence" value="ECO:0007669"/>
    <property type="project" value="TreeGrafter"/>
</dbReference>
<dbReference type="RefSeq" id="XP_033447070.1">
    <property type="nucleotide sequence ID" value="XM_033588182.1"/>
</dbReference>
<dbReference type="EMBL" id="ML978975">
    <property type="protein sequence ID" value="KAF1926818.1"/>
    <property type="molecule type" value="Genomic_DNA"/>
</dbReference>
<feature type="domain" description="USP" evidence="8">
    <location>
        <begin position="58"/>
        <end position="417"/>
    </location>
</feature>
<reference evidence="9" key="1">
    <citation type="journal article" date="2020" name="Stud. Mycol.">
        <title>101 Dothideomycetes genomes: a test case for predicting lifestyles and emergence of pathogens.</title>
        <authorList>
            <person name="Haridas S."/>
            <person name="Albert R."/>
            <person name="Binder M."/>
            <person name="Bloem J."/>
            <person name="Labutti K."/>
            <person name="Salamov A."/>
            <person name="Andreopoulos B."/>
            <person name="Baker S."/>
            <person name="Barry K."/>
            <person name="Bills G."/>
            <person name="Bluhm B."/>
            <person name="Cannon C."/>
            <person name="Castanera R."/>
            <person name="Culley D."/>
            <person name="Daum C."/>
            <person name="Ezra D."/>
            <person name="Gonzalez J."/>
            <person name="Henrissat B."/>
            <person name="Kuo A."/>
            <person name="Liang C."/>
            <person name="Lipzen A."/>
            <person name="Lutzoni F."/>
            <person name="Magnuson J."/>
            <person name="Mondo S."/>
            <person name="Nolan M."/>
            <person name="Ohm R."/>
            <person name="Pangilinan J."/>
            <person name="Park H.-J."/>
            <person name="Ramirez L."/>
            <person name="Alfaro M."/>
            <person name="Sun H."/>
            <person name="Tritt A."/>
            <person name="Yoshinaga Y."/>
            <person name="Zwiers L.-H."/>
            <person name="Turgeon B."/>
            <person name="Goodwin S."/>
            <person name="Spatafora J."/>
            <person name="Crous P."/>
            <person name="Grigoriev I."/>
        </authorList>
    </citation>
    <scope>NUCLEOTIDE SEQUENCE</scope>
    <source>
        <strain evidence="9">CBS 183.55</strain>
    </source>
</reference>
<dbReference type="GO" id="GO:0006508">
    <property type="term" value="P:proteolysis"/>
    <property type="evidence" value="ECO:0007669"/>
    <property type="project" value="UniProtKB-KW"/>
</dbReference>
<evidence type="ECO:0000256" key="6">
    <source>
        <dbReference type="ARBA" id="ARBA00022801"/>
    </source>
</evidence>